<gene>
    <name evidence="2" type="ORF">ABIA52_003129</name>
</gene>
<organism evidence="2 3">
    <name type="scientific">Paenarthrobacter histidinolovorans</name>
    <dbReference type="NCBI Taxonomy" id="43664"/>
    <lineage>
        <taxon>Bacteria</taxon>
        <taxon>Bacillati</taxon>
        <taxon>Actinomycetota</taxon>
        <taxon>Actinomycetes</taxon>
        <taxon>Micrococcales</taxon>
        <taxon>Micrococcaceae</taxon>
        <taxon>Paenarthrobacter</taxon>
    </lineage>
</organism>
<name>A0ABW8N9F7_9MICC</name>
<keyword evidence="1" id="KW-1133">Transmembrane helix</keyword>
<evidence type="ECO:0000256" key="1">
    <source>
        <dbReference type="SAM" id="Phobius"/>
    </source>
</evidence>
<evidence type="ECO:0000313" key="2">
    <source>
        <dbReference type="EMBL" id="MFK4640240.1"/>
    </source>
</evidence>
<reference evidence="2 3" key="1">
    <citation type="submission" date="2024-10" db="EMBL/GenBank/DDBJ databases">
        <title>Novel secondary metabolite-producing bacteria for plant disease control.</title>
        <authorList>
            <person name="Chevrette M."/>
        </authorList>
    </citation>
    <scope>NUCLEOTIDE SEQUENCE [LARGE SCALE GENOMIC DNA]</scope>
    <source>
        <strain evidence="2 3">J30 TE3557</strain>
    </source>
</reference>
<dbReference type="EMBL" id="JBIYEW010000003">
    <property type="protein sequence ID" value="MFK4640240.1"/>
    <property type="molecule type" value="Genomic_DNA"/>
</dbReference>
<sequence>MTTSGTVPHLAVRPSARSKARSASVRRRFVRFRSAESARILLSCVLVAFSFALGFTPSWASEINGSDIQLNVEIAPRAQCGGQCGGGGLPATGIDPMGALIAAGLCGGTGMALLLVGRERPATRQKGD</sequence>
<protein>
    <submittedName>
        <fullName evidence="2">Uncharacterized protein</fullName>
    </submittedName>
</protein>
<evidence type="ECO:0000313" key="3">
    <source>
        <dbReference type="Proteomes" id="UP001620520"/>
    </source>
</evidence>
<keyword evidence="3" id="KW-1185">Reference proteome</keyword>
<dbReference type="RefSeq" id="WP_404594966.1">
    <property type="nucleotide sequence ID" value="NZ_JBIYEW010000003.1"/>
</dbReference>
<accession>A0ABW8N9F7</accession>
<feature type="transmembrane region" description="Helical" evidence="1">
    <location>
        <begin position="97"/>
        <end position="116"/>
    </location>
</feature>
<keyword evidence="1" id="KW-0812">Transmembrane</keyword>
<proteinExistence type="predicted"/>
<keyword evidence="1" id="KW-0472">Membrane</keyword>
<comment type="caution">
    <text evidence="2">The sequence shown here is derived from an EMBL/GenBank/DDBJ whole genome shotgun (WGS) entry which is preliminary data.</text>
</comment>
<dbReference type="Proteomes" id="UP001620520">
    <property type="component" value="Unassembled WGS sequence"/>
</dbReference>